<dbReference type="InterPro" id="IPR036259">
    <property type="entry name" value="MFS_trans_sf"/>
</dbReference>
<protein>
    <submittedName>
        <fullName evidence="6">MFS transporter</fullName>
    </submittedName>
</protein>
<dbReference type="SUPFAM" id="SSF103473">
    <property type="entry name" value="MFS general substrate transporter"/>
    <property type="match status" value="1"/>
</dbReference>
<evidence type="ECO:0000313" key="6">
    <source>
        <dbReference type="EMBL" id="QCO06031.1"/>
    </source>
</evidence>
<evidence type="ECO:0000259" key="5">
    <source>
        <dbReference type="PROSITE" id="PS50850"/>
    </source>
</evidence>
<dbReference type="PANTHER" id="PTHR11360">
    <property type="entry name" value="MONOCARBOXYLATE TRANSPORTER"/>
    <property type="match status" value="1"/>
</dbReference>
<feature type="transmembrane region" description="Helical" evidence="4">
    <location>
        <begin position="363"/>
        <end position="388"/>
    </location>
</feature>
<evidence type="ECO:0000256" key="2">
    <source>
        <dbReference type="ARBA" id="ARBA00022989"/>
    </source>
</evidence>
<feature type="transmembrane region" description="Helical" evidence="4">
    <location>
        <begin position="306"/>
        <end position="324"/>
    </location>
</feature>
<dbReference type="PROSITE" id="PS50850">
    <property type="entry name" value="MFS"/>
    <property type="match status" value="1"/>
</dbReference>
<geneLocation type="plasmid" evidence="6">
    <name>p3</name>
</geneLocation>
<dbReference type="GO" id="GO:0022857">
    <property type="term" value="F:transmembrane transporter activity"/>
    <property type="evidence" value="ECO:0007669"/>
    <property type="project" value="InterPro"/>
</dbReference>
<feature type="transmembrane region" description="Helical" evidence="4">
    <location>
        <begin position="279"/>
        <end position="299"/>
    </location>
</feature>
<feature type="transmembrane region" description="Helical" evidence="4">
    <location>
        <begin position="330"/>
        <end position="351"/>
    </location>
</feature>
<dbReference type="Gene3D" id="1.20.1250.20">
    <property type="entry name" value="MFS general substrate transporter like domains"/>
    <property type="match status" value="2"/>
</dbReference>
<evidence type="ECO:0000256" key="1">
    <source>
        <dbReference type="ARBA" id="ARBA00022692"/>
    </source>
</evidence>
<organism evidence="6 7">
    <name type="scientific">Azospirillum brasilense</name>
    <dbReference type="NCBI Taxonomy" id="192"/>
    <lineage>
        <taxon>Bacteria</taxon>
        <taxon>Pseudomonadati</taxon>
        <taxon>Pseudomonadota</taxon>
        <taxon>Alphaproteobacteria</taxon>
        <taxon>Rhodospirillales</taxon>
        <taxon>Azospirillaceae</taxon>
        <taxon>Azospirillum</taxon>
    </lineage>
</organism>
<dbReference type="EMBL" id="CP032333">
    <property type="protein sequence ID" value="QCO06031.1"/>
    <property type="molecule type" value="Genomic_DNA"/>
</dbReference>
<feature type="transmembrane region" description="Helical" evidence="4">
    <location>
        <begin position="20"/>
        <end position="45"/>
    </location>
</feature>
<feature type="domain" description="Major facilitator superfamily (MFS) profile" evidence="5">
    <location>
        <begin position="21"/>
        <end position="421"/>
    </location>
</feature>
<evidence type="ECO:0000256" key="3">
    <source>
        <dbReference type="ARBA" id="ARBA00023136"/>
    </source>
</evidence>
<keyword evidence="6" id="KW-0614">Plasmid</keyword>
<feature type="transmembrane region" description="Helical" evidence="4">
    <location>
        <begin position="111"/>
        <end position="132"/>
    </location>
</feature>
<dbReference type="InterPro" id="IPR050327">
    <property type="entry name" value="Proton-linked_MCT"/>
</dbReference>
<keyword evidence="3 4" id="KW-0472">Membrane</keyword>
<dbReference type="InterPro" id="IPR020846">
    <property type="entry name" value="MFS_dom"/>
</dbReference>
<dbReference type="AlphaFoldDB" id="A0A4D8Q9J9"/>
<name>A0A4D8Q9J9_AZOBR</name>
<keyword evidence="2 4" id="KW-1133">Transmembrane helix</keyword>
<feature type="transmembrane region" description="Helical" evidence="4">
    <location>
        <begin position="57"/>
        <end position="80"/>
    </location>
</feature>
<accession>A0A4D8Q9J9</accession>
<dbReference type="CDD" id="cd17355">
    <property type="entry name" value="MFS_YcxA_like"/>
    <property type="match status" value="1"/>
</dbReference>
<evidence type="ECO:0000256" key="4">
    <source>
        <dbReference type="SAM" id="Phobius"/>
    </source>
</evidence>
<feature type="transmembrane region" description="Helical" evidence="4">
    <location>
        <begin position="394"/>
        <end position="414"/>
    </location>
</feature>
<dbReference type="InterPro" id="IPR011701">
    <property type="entry name" value="MFS"/>
</dbReference>
<dbReference type="PANTHER" id="PTHR11360:SF290">
    <property type="entry name" value="MONOCARBOXYLATE MFS PERMEASE"/>
    <property type="match status" value="1"/>
</dbReference>
<dbReference type="Pfam" id="PF07690">
    <property type="entry name" value="MFS_1"/>
    <property type="match status" value="1"/>
</dbReference>
<feature type="transmembrane region" description="Helical" evidence="4">
    <location>
        <begin position="87"/>
        <end position="105"/>
    </location>
</feature>
<sequence>MLSSPVAAALARRNVHYGWAVVGVTFLTMLVSAGAVGAPGVLLLPLQREFGWSTADISVALAIRLLLFGLMGPFAAALINRYGVKRMVLSSLTLVSGGLLLSLAMREVWQLILLWGFVIGFGTGLTAMVLGATVATRWFSRRRGLVVGLLTASSATGQLVFMPLLSMLTEQMGWRVALALLCGLLWVAALAVLALMRDRPSDLGLAAYGEEGAATAPPPPAGSVVAAALGALRDASKTRVFWVLFATFFVCGASTNGLIQTHLIPLCVDFGVPEVRAASLLALMGVFDFVGTVASGWLSDRYDNRWLLFWYYGLRGLSLLFLPYSDFTLYGLSLFAVFYGLDWIATVPPTVRLTAERFGRERANLVFGWIFAGHQIGAACAAFGAGYARSTLDSYLPAFFIAGLLCLGAALLVPTLGRAPAAAKPAPAT</sequence>
<evidence type="ECO:0000313" key="7">
    <source>
        <dbReference type="Proteomes" id="UP000298596"/>
    </source>
</evidence>
<feature type="transmembrane region" description="Helical" evidence="4">
    <location>
        <begin position="240"/>
        <end position="259"/>
    </location>
</feature>
<keyword evidence="1 4" id="KW-0812">Transmembrane</keyword>
<feature type="transmembrane region" description="Helical" evidence="4">
    <location>
        <begin position="172"/>
        <end position="195"/>
    </location>
</feature>
<dbReference type="Proteomes" id="UP000298596">
    <property type="component" value="Plasmid p3"/>
</dbReference>
<proteinExistence type="predicted"/>
<feature type="transmembrane region" description="Helical" evidence="4">
    <location>
        <begin position="144"/>
        <end position="166"/>
    </location>
</feature>
<gene>
    <name evidence="6" type="ORF">D3867_29165</name>
</gene>
<reference evidence="6 7" key="1">
    <citation type="submission" date="2018-09" db="EMBL/GenBank/DDBJ databases">
        <title>Whole genome based analysis of evolution and adaptive divergence in Indian and Brazilian strains of Azospirillum brasilense.</title>
        <authorList>
            <person name="Singh C."/>
            <person name="Tripathi A.K."/>
        </authorList>
    </citation>
    <scope>NUCLEOTIDE SEQUENCE [LARGE SCALE GENOMIC DNA]</scope>
    <source>
        <strain evidence="6 7">MTCC4036</strain>
        <plasmid evidence="6 7">p3</plasmid>
    </source>
</reference>